<dbReference type="Proteomes" id="UP001149165">
    <property type="component" value="Unassembled WGS sequence"/>
</dbReference>
<evidence type="ECO:0000256" key="2">
    <source>
        <dbReference type="ARBA" id="ARBA00022857"/>
    </source>
</evidence>
<dbReference type="Gene3D" id="3.40.50.720">
    <property type="entry name" value="NAD(P)-binding Rossmann-like Domain"/>
    <property type="match status" value="1"/>
</dbReference>
<dbReference type="InterPro" id="IPR008030">
    <property type="entry name" value="NmrA-like"/>
</dbReference>
<name>A0A9W9KSL8_9EURO</name>
<dbReference type="Pfam" id="PF05368">
    <property type="entry name" value="NmrA"/>
    <property type="match status" value="1"/>
</dbReference>
<evidence type="ECO:0000256" key="1">
    <source>
        <dbReference type="ARBA" id="ARBA00006328"/>
    </source>
</evidence>
<dbReference type="SUPFAM" id="SSF51735">
    <property type="entry name" value="NAD(P)-binding Rossmann-fold domains"/>
    <property type="match status" value="1"/>
</dbReference>
<evidence type="ECO:0000313" key="4">
    <source>
        <dbReference type="EMBL" id="KAJ5116630.1"/>
    </source>
</evidence>
<dbReference type="EMBL" id="JAPQKH010000001">
    <property type="protein sequence ID" value="KAJ5116630.1"/>
    <property type="molecule type" value="Genomic_DNA"/>
</dbReference>
<dbReference type="OrthoDB" id="3358371at2759"/>
<dbReference type="AlphaFoldDB" id="A0A9W9KSL8"/>
<protein>
    <recommendedName>
        <fullName evidence="3">NmrA-like domain-containing protein</fullName>
    </recommendedName>
</protein>
<dbReference type="Gene3D" id="3.90.25.10">
    <property type="entry name" value="UDP-galactose 4-epimerase, domain 1"/>
    <property type="match status" value="1"/>
</dbReference>
<keyword evidence="2" id="KW-0521">NADP</keyword>
<keyword evidence="5" id="KW-1185">Reference proteome</keyword>
<dbReference type="PANTHER" id="PTHR42748:SF28">
    <property type="entry name" value="NMRA-LIKE DOMAIN-CONTAINING PROTEIN"/>
    <property type="match status" value="1"/>
</dbReference>
<reference evidence="4" key="1">
    <citation type="submission" date="2022-11" db="EMBL/GenBank/DDBJ databases">
        <authorList>
            <person name="Petersen C."/>
        </authorList>
    </citation>
    <scope>NUCLEOTIDE SEQUENCE</scope>
    <source>
        <strain evidence="4">IBT 30069</strain>
    </source>
</reference>
<proteinExistence type="inferred from homology"/>
<organism evidence="4 5">
    <name type="scientific">Penicillium angulare</name>
    <dbReference type="NCBI Taxonomy" id="116970"/>
    <lineage>
        <taxon>Eukaryota</taxon>
        <taxon>Fungi</taxon>
        <taxon>Dikarya</taxon>
        <taxon>Ascomycota</taxon>
        <taxon>Pezizomycotina</taxon>
        <taxon>Eurotiomycetes</taxon>
        <taxon>Eurotiomycetidae</taxon>
        <taxon>Eurotiales</taxon>
        <taxon>Aspergillaceae</taxon>
        <taxon>Penicillium</taxon>
    </lineage>
</organism>
<comment type="similarity">
    <text evidence="1">Belongs to the NmrA-type oxidoreductase family.</text>
</comment>
<sequence length="308" mass="33823">MPIAVVLGSTGSQGKGVIDALLKDPKWTLRGGVEMVDGDIGDVEFLLKAFTGVEAIFAITAYWHLLGPRDIEQAGEEEYRQSQSIAIAASKTETLKHFILSLIPSGEIISNGEHPVPHFDYKNRAVEWMKVHTTELYKITTYLYVGLYPNNFVNEGFMRFVKVRPGGYFLLLPASPTAVMPFCGEVTHNVGVVVEAILAAPEKTIGRTVALTTDHATFTEAAALFEKVTGQTAVYSEVSDASFEHLYGPLFGRELVLGLRFHEKYPSEDLNDLPALGTGSIMTLEELGVRDRVIGLEDAMKVFGNRLL</sequence>
<reference evidence="4" key="2">
    <citation type="journal article" date="2023" name="IMA Fungus">
        <title>Comparative genomic study of the Penicillium genus elucidates a diverse pangenome and 15 lateral gene transfer events.</title>
        <authorList>
            <person name="Petersen C."/>
            <person name="Sorensen T."/>
            <person name="Nielsen M.R."/>
            <person name="Sondergaard T.E."/>
            <person name="Sorensen J.L."/>
            <person name="Fitzpatrick D.A."/>
            <person name="Frisvad J.C."/>
            <person name="Nielsen K.L."/>
        </authorList>
    </citation>
    <scope>NUCLEOTIDE SEQUENCE</scope>
    <source>
        <strain evidence="4">IBT 30069</strain>
    </source>
</reference>
<feature type="domain" description="NmrA-like" evidence="3">
    <location>
        <begin position="5"/>
        <end position="246"/>
    </location>
</feature>
<dbReference type="InterPro" id="IPR051164">
    <property type="entry name" value="NmrA-like_oxidored"/>
</dbReference>
<evidence type="ECO:0000313" key="5">
    <source>
        <dbReference type="Proteomes" id="UP001149165"/>
    </source>
</evidence>
<evidence type="ECO:0000259" key="3">
    <source>
        <dbReference type="Pfam" id="PF05368"/>
    </source>
</evidence>
<dbReference type="InterPro" id="IPR036291">
    <property type="entry name" value="NAD(P)-bd_dom_sf"/>
</dbReference>
<dbReference type="PANTHER" id="PTHR42748">
    <property type="entry name" value="NITROGEN METABOLITE REPRESSION PROTEIN NMRA FAMILY MEMBER"/>
    <property type="match status" value="1"/>
</dbReference>
<dbReference type="GO" id="GO:0005634">
    <property type="term" value="C:nucleus"/>
    <property type="evidence" value="ECO:0007669"/>
    <property type="project" value="TreeGrafter"/>
</dbReference>
<comment type="caution">
    <text evidence="4">The sequence shown here is derived from an EMBL/GenBank/DDBJ whole genome shotgun (WGS) entry which is preliminary data.</text>
</comment>
<gene>
    <name evidence="4" type="ORF">N7456_000978</name>
</gene>
<accession>A0A9W9KSL8</accession>